<feature type="signal peptide" evidence="1">
    <location>
        <begin position="1"/>
        <end position="18"/>
    </location>
</feature>
<accession>A0ABN2ANL5</accession>
<protein>
    <recommendedName>
        <fullName evidence="4">Ig-like domain (Group 3)</fullName>
    </recommendedName>
</protein>
<evidence type="ECO:0000256" key="1">
    <source>
        <dbReference type="SAM" id="SignalP"/>
    </source>
</evidence>
<proteinExistence type="predicted"/>
<feature type="chain" id="PRO_5046101310" description="Ig-like domain (Group 3)" evidence="1">
    <location>
        <begin position="19"/>
        <end position="268"/>
    </location>
</feature>
<keyword evidence="1" id="KW-0732">Signal</keyword>
<reference evidence="2 3" key="1">
    <citation type="journal article" date="2019" name="Int. J. Syst. Evol. Microbiol.">
        <title>The Global Catalogue of Microorganisms (GCM) 10K type strain sequencing project: providing services to taxonomists for standard genome sequencing and annotation.</title>
        <authorList>
            <consortium name="The Broad Institute Genomics Platform"/>
            <consortium name="The Broad Institute Genome Sequencing Center for Infectious Disease"/>
            <person name="Wu L."/>
            <person name="Ma J."/>
        </authorList>
    </citation>
    <scope>NUCLEOTIDE SEQUENCE [LARGE SCALE GENOMIC DNA]</scope>
    <source>
        <strain evidence="2 3">JCM 14942</strain>
    </source>
</reference>
<keyword evidence="3" id="KW-1185">Reference proteome</keyword>
<organism evidence="2 3">
    <name type="scientific">Nocardioides humi</name>
    <dbReference type="NCBI Taxonomy" id="449461"/>
    <lineage>
        <taxon>Bacteria</taxon>
        <taxon>Bacillati</taxon>
        <taxon>Actinomycetota</taxon>
        <taxon>Actinomycetes</taxon>
        <taxon>Propionibacteriales</taxon>
        <taxon>Nocardioidaceae</taxon>
        <taxon>Nocardioides</taxon>
    </lineage>
</organism>
<comment type="caution">
    <text evidence="2">The sequence shown here is derived from an EMBL/GenBank/DDBJ whole genome shotgun (WGS) entry which is preliminary data.</text>
</comment>
<name>A0ABN2ANL5_9ACTN</name>
<evidence type="ECO:0008006" key="4">
    <source>
        <dbReference type="Google" id="ProtNLM"/>
    </source>
</evidence>
<dbReference type="RefSeq" id="WP_141006656.1">
    <property type="nucleotide sequence ID" value="NZ_BAAAOR010000023.1"/>
</dbReference>
<gene>
    <name evidence="2" type="ORF">GCM10009788_28450</name>
</gene>
<sequence>MRRLASAGVVVITSIALATPALTSTAAAAPGTADSPATSAAGYAAKVKAKAKKNKIKIKKSAPGVQPGIKKLVLTATKLRGSGKVKFTITGDNGVSLKAKAKAKKGKAKLNVPPLGTGHYKVKAKFKKQKGKTKFEVYDSALSVSTTTLTCSISNAAKRTPLSGSVRYKGAPAATGYVDFYRNGNIAGGNQSPDFLGFASFSPAGSGQFKTGSDGKGFCTKITSGSGLAGGNIAPLGKGTYTFQAYYTKDAGYDDYVSSNFLTVTVVD</sequence>
<dbReference type="EMBL" id="BAAAOR010000023">
    <property type="protein sequence ID" value="GAA1522860.1"/>
    <property type="molecule type" value="Genomic_DNA"/>
</dbReference>
<dbReference type="Proteomes" id="UP001500842">
    <property type="component" value="Unassembled WGS sequence"/>
</dbReference>
<evidence type="ECO:0000313" key="3">
    <source>
        <dbReference type="Proteomes" id="UP001500842"/>
    </source>
</evidence>
<evidence type="ECO:0000313" key="2">
    <source>
        <dbReference type="EMBL" id="GAA1522860.1"/>
    </source>
</evidence>